<feature type="region of interest" description="Disordered" evidence="1">
    <location>
        <begin position="1"/>
        <end position="28"/>
    </location>
</feature>
<evidence type="ECO:0000313" key="2">
    <source>
        <dbReference type="EMBL" id="TWV16904.1"/>
    </source>
</evidence>
<accession>A0ABY3GPZ3</accession>
<organism evidence="2 3">
    <name type="scientific">Streptomyces albidoflavus</name>
    <dbReference type="NCBI Taxonomy" id="1886"/>
    <lineage>
        <taxon>Bacteria</taxon>
        <taxon>Bacillati</taxon>
        <taxon>Actinomycetota</taxon>
        <taxon>Actinomycetes</taxon>
        <taxon>Kitasatosporales</taxon>
        <taxon>Streptomycetaceae</taxon>
        <taxon>Streptomyces</taxon>
        <taxon>Streptomyces albidoflavus group</taxon>
    </lineage>
</organism>
<reference evidence="3" key="1">
    <citation type="journal article" date="2019" name="Microbiol. Resour. Announc.">
        <title>Draft Genomic Sequences of Streptomyces misionensis and Streptomyces albidoflavus, bacteria applied for phytopathogen biocontrol.</title>
        <authorList>
            <person name="Pylro V."/>
            <person name="Dias A."/>
            <person name="Andreote F."/>
            <person name="Varani A."/>
            <person name="Andreote C."/>
            <person name="Bernardo E."/>
            <person name="Martins T."/>
        </authorList>
    </citation>
    <scope>NUCLEOTIDE SEQUENCE [LARGE SCALE GENOMIC DNA]</scope>
    <source>
        <strain evidence="3">77</strain>
    </source>
</reference>
<evidence type="ECO:0000256" key="1">
    <source>
        <dbReference type="SAM" id="MobiDB-lite"/>
    </source>
</evidence>
<dbReference type="EMBL" id="VOGX01000087">
    <property type="protein sequence ID" value="TWV16904.1"/>
    <property type="molecule type" value="Genomic_DNA"/>
</dbReference>
<dbReference type="Proteomes" id="UP000318052">
    <property type="component" value="Unassembled WGS sequence"/>
</dbReference>
<keyword evidence="3" id="KW-1185">Reference proteome</keyword>
<feature type="non-terminal residue" evidence="2">
    <location>
        <position position="62"/>
    </location>
</feature>
<protein>
    <submittedName>
        <fullName evidence="2">Uncharacterized protein</fullName>
    </submittedName>
</protein>
<feature type="compositionally biased region" description="Pro residues" evidence="1">
    <location>
        <begin position="1"/>
        <end position="11"/>
    </location>
</feature>
<name>A0ABY3GPZ3_9ACTN</name>
<evidence type="ECO:0000313" key="3">
    <source>
        <dbReference type="Proteomes" id="UP000318052"/>
    </source>
</evidence>
<sequence length="62" mass="6641">MVRPSSSPPPRPRSRRYPDGPYGPEPPVRRVCRGGAVASGAGQRIAEALAETGRDDRETALL</sequence>
<proteinExistence type="predicted"/>
<gene>
    <name evidence="2" type="ORF">FRZ02_31210</name>
</gene>
<comment type="caution">
    <text evidence="2">The sequence shown here is derived from an EMBL/GenBank/DDBJ whole genome shotgun (WGS) entry which is preliminary data.</text>
</comment>